<evidence type="ECO:0008006" key="5">
    <source>
        <dbReference type="Google" id="ProtNLM"/>
    </source>
</evidence>
<feature type="chain" id="PRO_5040127739" description="Hydrophobin" evidence="2">
    <location>
        <begin position="19"/>
        <end position="214"/>
    </location>
</feature>
<dbReference type="EMBL" id="CP099429">
    <property type="protein sequence ID" value="USW59302.1"/>
    <property type="molecule type" value="Genomic_DNA"/>
</dbReference>
<keyword evidence="2" id="KW-0732">Signal</keyword>
<feature type="signal peptide" evidence="2">
    <location>
        <begin position="1"/>
        <end position="18"/>
    </location>
</feature>
<protein>
    <recommendedName>
        <fullName evidence="5">Hydrophobin</fullName>
    </recommendedName>
</protein>
<evidence type="ECO:0000256" key="2">
    <source>
        <dbReference type="SAM" id="SignalP"/>
    </source>
</evidence>
<evidence type="ECO:0000313" key="3">
    <source>
        <dbReference type="EMBL" id="USW59302.1"/>
    </source>
</evidence>
<reference evidence="3" key="1">
    <citation type="submission" date="2022-06" db="EMBL/GenBank/DDBJ databases">
        <title>Complete genome sequences of two strains of the flax pathogen Septoria linicola.</title>
        <authorList>
            <person name="Lapalu N."/>
            <person name="Simon A."/>
            <person name="Demenou B."/>
            <person name="Paumier D."/>
            <person name="Guillot M.-P."/>
            <person name="Gout L."/>
            <person name="Valade R."/>
        </authorList>
    </citation>
    <scope>NUCLEOTIDE SEQUENCE</scope>
    <source>
        <strain evidence="3">SE15195</strain>
    </source>
</reference>
<proteinExistence type="predicted"/>
<gene>
    <name evidence="3" type="ORF">Slin15195_G126210</name>
</gene>
<dbReference type="AlphaFoldDB" id="A0A9Q9B084"/>
<sequence>MKASTILAVVATAVLSYASPVPEEQSEQSAQGGYPGGPSPPGFGGPAPFGPQAAGYGGGGLCTSAQPFTGTCIGGSGFIPALPPPIAGPIGPPPPPPCGGPSCGGGFFPPPPPPCGGPSCGGFIPPPPAPIPQQQPAPFAPSCSNTEANACCNNSGSGGGLLGALPFGGGCSDLSLFGDGECGDSQIACCATTNVGNSGFSVINIGSLCQLVTL</sequence>
<evidence type="ECO:0000256" key="1">
    <source>
        <dbReference type="SAM" id="MobiDB-lite"/>
    </source>
</evidence>
<organism evidence="3 4">
    <name type="scientific">Septoria linicola</name>
    <dbReference type="NCBI Taxonomy" id="215465"/>
    <lineage>
        <taxon>Eukaryota</taxon>
        <taxon>Fungi</taxon>
        <taxon>Dikarya</taxon>
        <taxon>Ascomycota</taxon>
        <taxon>Pezizomycotina</taxon>
        <taxon>Dothideomycetes</taxon>
        <taxon>Dothideomycetidae</taxon>
        <taxon>Mycosphaerellales</taxon>
        <taxon>Mycosphaerellaceae</taxon>
        <taxon>Septoria</taxon>
    </lineage>
</organism>
<keyword evidence="4" id="KW-1185">Reference proteome</keyword>
<accession>A0A9Q9B084</accession>
<dbReference type="Proteomes" id="UP001056384">
    <property type="component" value="Chromosome 12"/>
</dbReference>
<name>A0A9Q9B084_9PEZI</name>
<feature type="region of interest" description="Disordered" evidence="1">
    <location>
        <begin position="22"/>
        <end position="50"/>
    </location>
</feature>
<evidence type="ECO:0000313" key="4">
    <source>
        <dbReference type="Proteomes" id="UP001056384"/>
    </source>
</evidence>